<dbReference type="SUPFAM" id="SSF49299">
    <property type="entry name" value="PKD domain"/>
    <property type="match status" value="1"/>
</dbReference>
<dbReference type="Gene3D" id="2.60.40.10">
    <property type="entry name" value="Immunoglobulins"/>
    <property type="match status" value="1"/>
</dbReference>
<sequence length="368" mass="42372">MMISLLTLKEKILSNKSYYLLLFFLYSLTSWSQDNRSFKIFQFPVDKIPAINGDTKDWDIVPASYIVGMDELWEDSGKHKEVDSSNLAVQVTVGWVKGLNRLYFLYEAYDDYWDFSLPGLHNDTFEVIVDGDQSGGPFIDRFHPNRNMDIMDAFYSFHGVHAQNYHIFTPAKGKDWTMVWGSQPWIKDLPYSNAAYSYDFEAGGNGKLILEFWITPFDYAGNDPSRAVKSILKENKNIGLSWAVIDYDDVEKKSNNGFWNLSKEHTMYGNASYALPFQLMPLEAQFQADLLADWSFKILNMSRRQVAFFDKSHGEITSWEWAFGDGRTSTEKNPIHTYEKGGKYVVVLIVKGPEGESRKSKVWDVVVK</sequence>
<reference evidence="2" key="1">
    <citation type="submission" date="2021-12" db="EMBL/GenBank/DDBJ databases">
        <title>Description of Gramella crocea sp. nov., a new bacterium isolated from activated sludge.</title>
        <authorList>
            <person name="Zhang X."/>
        </authorList>
    </citation>
    <scope>NUCLEOTIDE SEQUENCE</scope>
    <source>
        <strain evidence="2">YB25</strain>
    </source>
</reference>
<accession>A0A9X1UU21</accession>
<comment type="caution">
    <text evidence="2">The sequence shown here is derived from an EMBL/GenBank/DDBJ whole genome shotgun (WGS) entry which is preliminary data.</text>
</comment>
<dbReference type="PROSITE" id="PS50093">
    <property type="entry name" value="PKD"/>
    <property type="match status" value="1"/>
</dbReference>
<dbReference type="SMART" id="SM00089">
    <property type="entry name" value="PKD"/>
    <property type="match status" value="1"/>
</dbReference>
<dbReference type="RefSeq" id="WP_240095148.1">
    <property type="nucleotide sequence ID" value="NZ_JAJSON010000001.1"/>
</dbReference>
<gene>
    <name evidence="2" type="ORF">LU635_00075</name>
</gene>
<dbReference type="InterPro" id="IPR013783">
    <property type="entry name" value="Ig-like_fold"/>
</dbReference>
<dbReference type="InterPro" id="IPR022409">
    <property type="entry name" value="PKD/Chitinase_dom"/>
</dbReference>
<dbReference type="InterPro" id="IPR000601">
    <property type="entry name" value="PKD_dom"/>
</dbReference>
<proteinExistence type="predicted"/>
<dbReference type="CDD" id="cd00146">
    <property type="entry name" value="PKD"/>
    <property type="match status" value="1"/>
</dbReference>
<organism evidence="2 3">
    <name type="scientific">Christiangramia crocea</name>
    <dbReference type="NCBI Taxonomy" id="2904124"/>
    <lineage>
        <taxon>Bacteria</taxon>
        <taxon>Pseudomonadati</taxon>
        <taxon>Bacteroidota</taxon>
        <taxon>Flavobacteriia</taxon>
        <taxon>Flavobacteriales</taxon>
        <taxon>Flavobacteriaceae</taxon>
        <taxon>Christiangramia</taxon>
    </lineage>
</organism>
<protein>
    <submittedName>
        <fullName evidence="2">PKD domain-containing protein</fullName>
    </submittedName>
</protein>
<dbReference type="AlphaFoldDB" id="A0A9X1UU21"/>
<dbReference type="Pfam" id="PF18911">
    <property type="entry name" value="PKD_4"/>
    <property type="match status" value="1"/>
</dbReference>
<keyword evidence="3" id="KW-1185">Reference proteome</keyword>
<evidence type="ECO:0000259" key="1">
    <source>
        <dbReference type="PROSITE" id="PS50093"/>
    </source>
</evidence>
<name>A0A9X1UU21_9FLAO</name>
<evidence type="ECO:0000313" key="3">
    <source>
        <dbReference type="Proteomes" id="UP001139344"/>
    </source>
</evidence>
<feature type="domain" description="PKD" evidence="1">
    <location>
        <begin position="305"/>
        <end position="362"/>
    </location>
</feature>
<evidence type="ECO:0000313" key="2">
    <source>
        <dbReference type="EMBL" id="MCG9970015.1"/>
    </source>
</evidence>
<dbReference type="EMBL" id="JAJSON010000001">
    <property type="protein sequence ID" value="MCG9970015.1"/>
    <property type="molecule type" value="Genomic_DNA"/>
</dbReference>
<dbReference type="InterPro" id="IPR035986">
    <property type="entry name" value="PKD_dom_sf"/>
</dbReference>
<dbReference type="Proteomes" id="UP001139344">
    <property type="component" value="Unassembled WGS sequence"/>
</dbReference>